<feature type="domain" description="Glucose-methanol-choline oxidoreductase N-terminal" evidence="5">
    <location>
        <begin position="307"/>
        <end position="321"/>
    </location>
</feature>
<proteinExistence type="inferred from homology"/>
<dbReference type="Gene3D" id="3.30.560.10">
    <property type="entry name" value="Glucose Oxidase, domain 3"/>
    <property type="match status" value="1"/>
</dbReference>
<evidence type="ECO:0000256" key="4">
    <source>
        <dbReference type="SAM" id="SignalP"/>
    </source>
</evidence>
<evidence type="ECO:0000313" key="6">
    <source>
        <dbReference type="EMBL" id="TKX19181.1"/>
    </source>
</evidence>
<dbReference type="AlphaFoldDB" id="A0A4U7ART5"/>
<feature type="chain" id="PRO_5020242456" evidence="4">
    <location>
        <begin position="21"/>
        <end position="615"/>
    </location>
</feature>
<comment type="cofactor">
    <cofactor evidence="3">
        <name>FAD</name>
        <dbReference type="ChEBI" id="CHEBI:57692"/>
    </cofactor>
</comment>
<dbReference type="GO" id="GO:0050660">
    <property type="term" value="F:flavin adenine dinucleotide binding"/>
    <property type="evidence" value="ECO:0007669"/>
    <property type="project" value="InterPro"/>
</dbReference>
<dbReference type="InterPro" id="IPR012132">
    <property type="entry name" value="GMC_OxRdtase"/>
</dbReference>
<evidence type="ECO:0000259" key="5">
    <source>
        <dbReference type="PROSITE" id="PS00624"/>
    </source>
</evidence>
<dbReference type="InterPro" id="IPR007867">
    <property type="entry name" value="GMC_OxRtase_C"/>
</dbReference>
<dbReference type="Proteomes" id="UP000308133">
    <property type="component" value="Unassembled WGS sequence"/>
</dbReference>
<evidence type="ECO:0000313" key="7">
    <source>
        <dbReference type="Proteomes" id="UP000308133"/>
    </source>
</evidence>
<feature type="active site" description="Proton acceptor" evidence="2">
    <location>
        <position position="594"/>
    </location>
</feature>
<dbReference type="Gene3D" id="3.50.50.60">
    <property type="entry name" value="FAD/NAD(P)-binding domain"/>
    <property type="match status" value="1"/>
</dbReference>
<feature type="active site" description="Proton donor" evidence="2">
    <location>
        <position position="551"/>
    </location>
</feature>
<dbReference type="SUPFAM" id="SSF54373">
    <property type="entry name" value="FAD-linked reductases, C-terminal domain"/>
    <property type="match status" value="1"/>
</dbReference>
<organism evidence="6 7">
    <name type="scientific">Elsinoe australis</name>
    <dbReference type="NCBI Taxonomy" id="40998"/>
    <lineage>
        <taxon>Eukaryota</taxon>
        <taxon>Fungi</taxon>
        <taxon>Dikarya</taxon>
        <taxon>Ascomycota</taxon>
        <taxon>Pezizomycotina</taxon>
        <taxon>Dothideomycetes</taxon>
        <taxon>Dothideomycetidae</taxon>
        <taxon>Myriangiales</taxon>
        <taxon>Elsinoaceae</taxon>
        <taxon>Elsinoe</taxon>
    </lineage>
</organism>
<evidence type="ECO:0000256" key="1">
    <source>
        <dbReference type="ARBA" id="ARBA00010790"/>
    </source>
</evidence>
<keyword evidence="3" id="KW-0285">Flavoprotein</keyword>
<dbReference type="InterPro" id="IPR036188">
    <property type="entry name" value="FAD/NAD-bd_sf"/>
</dbReference>
<dbReference type="Pfam" id="PF00732">
    <property type="entry name" value="GMC_oxred_N"/>
    <property type="match status" value="1"/>
</dbReference>
<dbReference type="PANTHER" id="PTHR11552:SF115">
    <property type="entry name" value="DEHYDROGENASE XPTC-RELATED"/>
    <property type="match status" value="1"/>
</dbReference>
<protein>
    <submittedName>
        <fullName evidence="6">Dehydrogenase-like protein 6</fullName>
    </submittedName>
</protein>
<reference evidence="6 7" key="1">
    <citation type="submission" date="2018-02" db="EMBL/GenBank/DDBJ databases">
        <title>Draft genome sequences of Elsinoe sp., causing black scab on jojoba.</title>
        <authorList>
            <person name="Stodart B."/>
            <person name="Jeffress S."/>
            <person name="Ash G."/>
            <person name="Arun Chinnappa K."/>
        </authorList>
    </citation>
    <scope>NUCLEOTIDE SEQUENCE [LARGE SCALE GENOMIC DNA]</scope>
    <source>
        <strain evidence="6 7">Hillstone_2</strain>
    </source>
</reference>
<dbReference type="InterPro" id="IPR000172">
    <property type="entry name" value="GMC_OxRdtase_N"/>
</dbReference>
<dbReference type="PIRSF" id="PIRSF000137">
    <property type="entry name" value="Alcohol_oxidase"/>
    <property type="match status" value="1"/>
</dbReference>
<dbReference type="GO" id="GO:0044550">
    <property type="term" value="P:secondary metabolite biosynthetic process"/>
    <property type="evidence" value="ECO:0007669"/>
    <property type="project" value="TreeGrafter"/>
</dbReference>
<dbReference type="Pfam" id="PF05199">
    <property type="entry name" value="GMC_oxred_C"/>
    <property type="match status" value="1"/>
</dbReference>
<name>A0A4U7ART5_9PEZI</name>
<gene>
    <name evidence="6" type="ORF">C1H76_8635</name>
</gene>
<evidence type="ECO:0000256" key="2">
    <source>
        <dbReference type="PIRSR" id="PIRSR000137-1"/>
    </source>
</evidence>
<dbReference type="PROSITE" id="PS00624">
    <property type="entry name" value="GMC_OXRED_2"/>
    <property type="match status" value="1"/>
</dbReference>
<comment type="similarity">
    <text evidence="1">Belongs to the GMC oxidoreductase family.</text>
</comment>
<feature type="binding site" evidence="3">
    <location>
        <position position="121"/>
    </location>
    <ligand>
        <name>FAD</name>
        <dbReference type="ChEBI" id="CHEBI:57692"/>
    </ligand>
</feature>
<dbReference type="EMBL" id="PTQR01000118">
    <property type="protein sequence ID" value="TKX19181.1"/>
    <property type="molecule type" value="Genomic_DNA"/>
</dbReference>
<evidence type="ECO:0000256" key="3">
    <source>
        <dbReference type="PIRSR" id="PIRSR000137-2"/>
    </source>
</evidence>
<keyword evidence="3" id="KW-0274">FAD</keyword>
<sequence length="615" mass="65351">MVFTLSTALVASSVISSALAFPPSRQNGPKVTKKSKTIQASYDYVVVGGGASGLTVANRLTENSAVRVLVIEAGDFDQAEDIITIPGLAGGAVGTKYDWNTTYVATPDVNNRVVPIPQGKVVGGSTLLNRMLLHRGSAHDYDRWAALGNEGWSWQDLLPFFKKSESFTPPSQSIVNEYGVKFDASAHGTRGPIQASYSPWFWPSTKNYADAAGELNINIPLDGQNGEALGAYYMTHSQDPKTVKRSSARIGYYDTVSRRTNLQVVPNTRATKILFNGTTASGVEYAASANGTRQTVLATKEVILAAGTLHTPQLLQLSGVGPAALLSQYDITPVVDLPVGYGFHDHVMVPVVHNINLTLTTALLQSNQTFAAEARAQYDTQKTGPYSTATGDILFFLPTVNFTEASAGLNERAAAQNTDEFLAADTPDSYKLGYAAQHAQLVQTLASPDAAMIEAIPADGTVLVAVEQPFSRGSIKIQSNNPFDAPLADSGFLKNPLDVEIFVESIKFARNLFATSAFTSIGAAEIVPGSNVTDTAALEAYIRNSATTVYHPVGSCHMGKREEGACVDSQLKVYGTQKLRVVDASVMPLVPACHTQGTVYAVAEKAAALIAGTSA</sequence>
<comment type="caution">
    <text evidence="6">The sequence shown here is derived from an EMBL/GenBank/DDBJ whole genome shotgun (WGS) entry which is preliminary data.</text>
</comment>
<dbReference type="SUPFAM" id="SSF51905">
    <property type="entry name" value="FAD/NAD(P)-binding domain"/>
    <property type="match status" value="1"/>
</dbReference>
<keyword evidence="4" id="KW-0732">Signal</keyword>
<dbReference type="PANTHER" id="PTHR11552">
    <property type="entry name" value="GLUCOSE-METHANOL-CHOLINE GMC OXIDOREDUCTASE"/>
    <property type="match status" value="1"/>
</dbReference>
<feature type="signal peptide" evidence="4">
    <location>
        <begin position="1"/>
        <end position="20"/>
    </location>
</feature>
<dbReference type="GO" id="GO:0016614">
    <property type="term" value="F:oxidoreductase activity, acting on CH-OH group of donors"/>
    <property type="evidence" value="ECO:0007669"/>
    <property type="project" value="InterPro"/>
</dbReference>
<accession>A0A4U7ART5</accession>